<accession>A0A140L6I9</accession>
<dbReference type="EMBL" id="LOEE01000028">
    <property type="protein sequence ID" value="KXG76164.1"/>
    <property type="molecule type" value="Genomic_DNA"/>
</dbReference>
<gene>
    <name evidence="1" type="ORF">AN619_11210</name>
</gene>
<evidence type="ECO:0000313" key="2">
    <source>
        <dbReference type="Proteomes" id="UP000070456"/>
    </source>
</evidence>
<reference evidence="1 2" key="1">
    <citation type="submission" date="2015-12" db="EMBL/GenBank/DDBJ databases">
        <title>Draft genome sequence of the thermoanaerobe Thermotalea metallivorans, an isolate from the runoff channel of the Great Artesian Basin, Australia.</title>
        <authorList>
            <person name="Patel B.K."/>
        </authorList>
    </citation>
    <scope>NUCLEOTIDE SEQUENCE [LARGE SCALE GENOMIC DNA]</scope>
    <source>
        <strain evidence="1 2">B2-1</strain>
    </source>
</reference>
<proteinExistence type="predicted"/>
<organism evidence="1 2">
    <name type="scientific">Thermotalea metallivorans</name>
    <dbReference type="NCBI Taxonomy" id="520762"/>
    <lineage>
        <taxon>Bacteria</taxon>
        <taxon>Bacillati</taxon>
        <taxon>Bacillota</taxon>
        <taxon>Clostridia</taxon>
        <taxon>Peptostreptococcales</taxon>
        <taxon>Thermotaleaceae</taxon>
        <taxon>Thermotalea</taxon>
    </lineage>
</organism>
<dbReference type="Proteomes" id="UP000070456">
    <property type="component" value="Unassembled WGS sequence"/>
</dbReference>
<name>A0A140L6I9_9FIRM</name>
<evidence type="ECO:0000313" key="1">
    <source>
        <dbReference type="EMBL" id="KXG76164.1"/>
    </source>
</evidence>
<dbReference type="AlphaFoldDB" id="A0A140L6I9"/>
<sequence>MEMLLILLCVLIYFSIDTKEDLDQEPASNYIEAQQ</sequence>
<protein>
    <submittedName>
        <fullName evidence="1">Uncharacterized protein</fullName>
    </submittedName>
</protein>
<keyword evidence="2" id="KW-1185">Reference proteome</keyword>
<comment type="caution">
    <text evidence="1">The sequence shown here is derived from an EMBL/GenBank/DDBJ whole genome shotgun (WGS) entry which is preliminary data.</text>
</comment>